<accession>A0ABR2A766</accession>
<sequence length="172" mass="19579">MPPNLESSTAKLVAKCQGLPLAIVALGGLMASKSSITEWDGVYNNLNRELSENDTYFERLKYISFLSYHDLSYTLKQSFLYCCIFPEDYEIRRTSLIRLCMAEGFVKPLKGTVPEVVVERYISELICRGLLQVERRHASGRPKALKMHDILREFVVSISKSMKFVAKSDGEE</sequence>
<keyword evidence="2" id="KW-1185">Reference proteome</keyword>
<organism evidence="1 2">
    <name type="scientific">Hibiscus sabdariffa</name>
    <name type="common">roselle</name>
    <dbReference type="NCBI Taxonomy" id="183260"/>
    <lineage>
        <taxon>Eukaryota</taxon>
        <taxon>Viridiplantae</taxon>
        <taxon>Streptophyta</taxon>
        <taxon>Embryophyta</taxon>
        <taxon>Tracheophyta</taxon>
        <taxon>Spermatophyta</taxon>
        <taxon>Magnoliopsida</taxon>
        <taxon>eudicotyledons</taxon>
        <taxon>Gunneridae</taxon>
        <taxon>Pentapetalae</taxon>
        <taxon>rosids</taxon>
        <taxon>malvids</taxon>
        <taxon>Malvales</taxon>
        <taxon>Malvaceae</taxon>
        <taxon>Malvoideae</taxon>
        <taxon>Hibiscus</taxon>
    </lineage>
</organism>
<dbReference type="InterPro" id="IPR058922">
    <property type="entry name" value="WHD_DRP"/>
</dbReference>
<proteinExistence type="predicted"/>
<dbReference type="PANTHER" id="PTHR23155:SF1205">
    <property type="entry name" value="DISEASE RESISTANCE PROTEIN RPM1"/>
    <property type="match status" value="1"/>
</dbReference>
<evidence type="ECO:0000313" key="2">
    <source>
        <dbReference type="Proteomes" id="UP001396334"/>
    </source>
</evidence>
<dbReference type="PANTHER" id="PTHR23155">
    <property type="entry name" value="DISEASE RESISTANCE PROTEIN RP"/>
    <property type="match status" value="1"/>
</dbReference>
<dbReference type="InterPro" id="IPR042197">
    <property type="entry name" value="Apaf_helical"/>
</dbReference>
<dbReference type="InterPro" id="IPR036388">
    <property type="entry name" value="WH-like_DNA-bd_sf"/>
</dbReference>
<protein>
    <submittedName>
        <fullName evidence="1">Uncharacterized protein</fullName>
    </submittedName>
</protein>
<gene>
    <name evidence="1" type="ORF">V6N11_071069</name>
</gene>
<dbReference type="Proteomes" id="UP001396334">
    <property type="component" value="Unassembled WGS sequence"/>
</dbReference>
<comment type="caution">
    <text evidence="1">The sequence shown here is derived from an EMBL/GenBank/DDBJ whole genome shotgun (WGS) entry which is preliminary data.</text>
</comment>
<dbReference type="Gene3D" id="1.10.8.430">
    <property type="entry name" value="Helical domain of apoptotic protease-activating factors"/>
    <property type="match status" value="1"/>
</dbReference>
<name>A0ABR2A766_9ROSI</name>
<dbReference type="InterPro" id="IPR044974">
    <property type="entry name" value="Disease_R_plants"/>
</dbReference>
<dbReference type="EMBL" id="JBBPBN010000335">
    <property type="protein sequence ID" value="KAK8488869.1"/>
    <property type="molecule type" value="Genomic_DNA"/>
</dbReference>
<dbReference type="InterPro" id="IPR027417">
    <property type="entry name" value="P-loop_NTPase"/>
</dbReference>
<reference evidence="1 2" key="1">
    <citation type="journal article" date="2024" name="G3 (Bethesda)">
        <title>Genome assembly of Hibiscus sabdariffa L. provides insights into metabolisms of medicinal natural products.</title>
        <authorList>
            <person name="Kim T."/>
        </authorList>
    </citation>
    <scope>NUCLEOTIDE SEQUENCE [LARGE SCALE GENOMIC DNA]</scope>
    <source>
        <strain evidence="1">TK-2024</strain>
        <tissue evidence="1">Old leaves</tissue>
    </source>
</reference>
<evidence type="ECO:0000313" key="1">
    <source>
        <dbReference type="EMBL" id="KAK8488869.1"/>
    </source>
</evidence>
<dbReference type="SUPFAM" id="SSF52540">
    <property type="entry name" value="P-loop containing nucleoside triphosphate hydrolases"/>
    <property type="match status" value="1"/>
</dbReference>
<dbReference type="Pfam" id="PF23559">
    <property type="entry name" value="WHD_DRP"/>
    <property type="match status" value="1"/>
</dbReference>
<dbReference type="Gene3D" id="1.10.10.10">
    <property type="entry name" value="Winged helix-like DNA-binding domain superfamily/Winged helix DNA-binding domain"/>
    <property type="match status" value="1"/>
</dbReference>